<comment type="caution">
    <text evidence="8">The sequence shown here is derived from an EMBL/GenBank/DDBJ whole genome shotgun (WGS) entry which is preliminary data.</text>
</comment>
<comment type="similarity">
    <text evidence="1">Belongs to the YdiV family.</text>
</comment>
<organism evidence="8 9">
    <name type="scientific">Thalassospira permensis NBRC 106175</name>
    <dbReference type="NCBI Taxonomy" id="1353532"/>
    <lineage>
        <taxon>Bacteria</taxon>
        <taxon>Pseudomonadati</taxon>
        <taxon>Pseudomonadota</taxon>
        <taxon>Alphaproteobacteria</taxon>
        <taxon>Rhodospirillales</taxon>
        <taxon>Thalassospiraceae</taxon>
        <taxon>Thalassospira</taxon>
    </lineage>
</organism>
<dbReference type="SUPFAM" id="SSF141868">
    <property type="entry name" value="EAL domain-like"/>
    <property type="match status" value="1"/>
</dbReference>
<keyword evidence="3" id="KW-0805">Transcription regulation</keyword>
<evidence type="ECO:0008006" key="10">
    <source>
        <dbReference type="Google" id="ProtNLM"/>
    </source>
</evidence>
<dbReference type="InterPro" id="IPR035919">
    <property type="entry name" value="EAL_sf"/>
</dbReference>
<evidence type="ECO:0000256" key="4">
    <source>
        <dbReference type="ARBA" id="ARBA00023163"/>
    </source>
</evidence>
<dbReference type="SMART" id="SM00052">
    <property type="entry name" value="EAL"/>
    <property type="match status" value="1"/>
</dbReference>
<name>A0ABR4TUG7_9PROT</name>
<keyword evidence="5" id="KW-0597">Phosphoprotein</keyword>
<dbReference type="PROSITE" id="PS50110">
    <property type="entry name" value="RESPONSE_REGULATORY"/>
    <property type="match status" value="1"/>
</dbReference>
<evidence type="ECO:0000313" key="9">
    <source>
        <dbReference type="Proteomes" id="UP000027463"/>
    </source>
</evidence>
<keyword evidence="9" id="KW-1185">Reference proteome</keyword>
<gene>
    <name evidence="8" type="ORF">SMB34_13060</name>
</gene>
<evidence type="ECO:0000313" key="8">
    <source>
        <dbReference type="EMBL" id="KEO58672.1"/>
    </source>
</evidence>
<protein>
    <recommendedName>
        <fullName evidence="10">EAL domain-containing protein</fullName>
    </recommendedName>
</protein>
<dbReference type="Gene3D" id="3.40.50.2300">
    <property type="match status" value="1"/>
</dbReference>
<accession>A0ABR4TUG7</accession>
<evidence type="ECO:0000256" key="1">
    <source>
        <dbReference type="ARBA" id="ARBA00010927"/>
    </source>
</evidence>
<dbReference type="EMBL" id="AUNC01000005">
    <property type="protein sequence ID" value="KEO58672.1"/>
    <property type="molecule type" value="Genomic_DNA"/>
</dbReference>
<proteinExistence type="inferred from homology"/>
<reference evidence="8 9" key="1">
    <citation type="submission" date="2013-07" db="EMBL/GenBank/DDBJ databases">
        <title>Thalassospira permensis NBRC 106175 Genome Sequencing.</title>
        <authorList>
            <person name="Lai Q."/>
            <person name="Shao Z."/>
        </authorList>
    </citation>
    <scope>NUCLEOTIDE SEQUENCE [LARGE SCALE GENOMIC DNA]</scope>
    <source>
        <strain evidence="8 9">NBRC 106175</strain>
    </source>
</reference>
<dbReference type="CDD" id="cd01948">
    <property type="entry name" value="EAL"/>
    <property type="match status" value="1"/>
</dbReference>
<evidence type="ECO:0000256" key="3">
    <source>
        <dbReference type="ARBA" id="ARBA00023015"/>
    </source>
</evidence>
<evidence type="ECO:0000259" key="6">
    <source>
        <dbReference type="PROSITE" id="PS50110"/>
    </source>
</evidence>
<dbReference type="PANTHER" id="PTHR33121">
    <property type="entry name" value="CYCLIC DI-GMP PHOSPHODIESTERASE PDEF"/>
    <property type="match status" value="1"/>
</dbReference>
<sequence>MFVTISGRTDDLVPIWGCFEIPTRHRVRHVTGDQLCEALRDRVLLHREGFANMNNVNPFKPTVVFVDDDENLLRGVARALGQRYNVVSFSDPVEALSWLRDNHRKVDVIVSDLAMPGFSGMRLLREMVGIAPNIPRVLLSGHLDNSAMNKAINTAFVSCILSKPASIELIRKSIEQALSSRAIDLAGTLITPGLVMRAIKNNGYSIVFQPRIETKTGLACGLEVLIRFPNLQKRFLLEEIILACEGHPAINLLTTAVMNEVRRQAKDIRSRFDFSPTVSINCSPYSIRNNCFLEEILHFRSDMLLRDIRIEVEITEHSDIVKDPAFLANAKMLKKRGVAIYIDDFGSGSNSVELLETGVFAGVKIDREFIATANGDCLKSSFAAWVVKASHDLGLRVVAEGVEDANVAQRMQALGVEEMQGFFFARPAALDKIPTGAFALC</sequence>
<dbReference type="InterPro" id="IPR011006">
    <property type="entry name" value="CheY-like_superfamily"/>
</dbReference>
<dbReference type="Pfam" id="PF00072">
    <property type="entry name" value="Response_reg"/>
    <property type="match status" value="1"/>
</dbReference>
<dbReference type="InterPro" id="IPR050706">
    <property type="entry name" value="Cyclic-di-GMP_PDE-like"/>
</dbReference>
<feature type="domain" description="Response regulatory" evidence="6">
    <location>
        <begin position="62"/>
        <end position="178"/>
    </location>
</feature>
<dbReference type="PROSITE" id="PS50883">
    <property type="entry name" value="EAL"/>
    <property type="match status" value="1"/>
</dbReference>
<dbReference type="Proteomes" id="UP000027463">
    <property type="component" value="Unassembled WGS sequence"/>
</dbReference>
<keyword evidence="4" id="KW-0804">Transcription</keyword>
<feature type="modified residue" description="4-aspartylphosphate" evidence="5">
    <location>
        <position position="112"/>
    </location>
</feature>
<keyword evidence="2" id="KW-0678">Repressor</keyword>
<evidence type="ECO:0000256" key="2">
    <source>
        <dbReference type="ARBA" id="ARBA00022491"/>
    </source>
</evidence>
<dbReference type="Pfam" id="PF00563">
    <property type="entry name" value="EAL"/>
    <property type="match status" value="1"/>
</dbReference>
<dbReference type="Gene3D" id="3.20.20.450">
    <property type="entry name" value="EAL domain"/>
    <property type="match status" value="1"/>
</dbReference>
<dbReference type="SMART" id="SM00448">
    <property type="entry name" value="REC"/>
    <property type="match status" value="1"/>
</dbReference>
<dbReference type="InterPro" id="IPR001789">
    <property type="entry name" value="Sig_transdc_resp-reg_receiver"/>
</dbReference>
<dbReference type="SUPFAM" id="SSF52172">
    <property type="entry name" value="CheY-like"/>
    <property type="match status" value="1"/>
</dbReference>
<evidence type="ECO:0000256" key="5">
    <source>
        <dbReference type="PROSITE-ProRule" id="PRU00169"/>
    </source>
</evidence>
<feature type="domain" description="EAL" evidence="7">
    <location>
        <begin position="188"/>
        <end position="441"/>
    </location>
</feature>
<dbReference type="PANTHER" id="PTHR33121:SF69">
    <property type="entry name" value="ANTI-FLHC(2)FLHD(4) FACTOR YDIV-RELATED"/>
    <property type="match status" value="1"/>
</dbReference>
<evidence type="ECO:0000259" key="7">
    <source>
        <dbReference type="PROSITE" id="PS50883"/>
    </source>
</evidence>
<dbReference type="InterPro" id="IPR001633">
    <property type="entry name" value="EAL_dom"/>
</dbReference>